<dbReference type="EMBL" id="FUXM01000033">
    <property type="protein sequence ID" value="SKA17577.1"/>
    <property type="molecule type" value="Genomic_DNA"/>
</dbReference>
<dbReference type="PIRSF" id="PIRSF000098">
    <property type="entry name" value="Homoser_dehydrog"/>
    <property type="match status" value="1"/>
</dbReference>
<organism evidence="21 22">
    <name type="scientific">Carboxydocella sporoproducens DSM 16521</name>
    <dbReference type="NCBI Taxonomy" id="1121270"/>
    <lineage>
        <taxon>Bacteria</taxon>
        <taxon>Bacillati</taxon>
        <taxon>Bacillota</taxon>
        <taxon>Clostridia</taxon>
        <taxon>Eubacteriales</taxon>
        <taxon>Clostridiales Family XVI. Incertae Sedis</taxon>
        <taxon>Carboxydocella</taxon>
    </lineage>
</organism>
<keyword evidence="8 18" id="KW-0791">Threonine biosynthesis</keyword>
<evidence type="ECO:0000256" key="2">
    <source>
        <dbReference type="ARBA" id="ARBA00005056"/>
    </source>
</evidence>
<keyword evidence="12" id="KW-0520">NAD</keyword>
<keyword evidence="13" id="KW-0915">Sodium</keyword>
<evidence type="ECO:0000256" key="6">
    <source>
        <dbReference type="ARBA" id="ARBA00013376"/>
    </source>
</evidence>
<evidence type="ECO:0000256" key="5">
    <source>
        <dbReference type="ARBA" id="ARBA00013213"/>
    </source>
</evidence>
<dbReference type="OrthoDB" id="9808167at2"/>
<comment type="pathway">
    <text evidence="3 18">Amino-acid biosynthesis; L-methionine biosynthesis via de novo pathway; L-homoserine from L-aspartate: step 3/3.</text>
</comment>
<evidence type="ECO:0000313" key="22">
    <source>
        <dbReference type="Proteomes" id="UP000189933"/>
    </source>
</evidence>
<evidence type="ECO:0000259" key="20">
    <source>
        <dbReference type="PROSITE" id="PS51671"/>
    </source>
</evidence>
<dbReference type="InterPro" id="IPR002912">
    <property type="entry name" value="ACT_dom"/>
</dbReference>
<comment type="catalytic activity">
    <reaction evidence="15">
        <text>L-homoserine + NADP(+) = L-aspartate 4-semialdehyde + NADPH + H(+)</text>
        <dbReference type="Rhea" id="RHEA:15761"/>
        <dbReference type="ChEBI" id="CHEBI:15378"/>
        <dbReference type="ChEBI" id="CHEBI:57476"/>
        <dbReference type="ChEBI" id="CHEBI:57783"/>
        <dbReference type="ChEBI" id="CHEBI:58349"/>
        <dbReference type="ChEBI" id="CHEBI:537519"/>
        <dbReference type="EC" id="1.1.1.3"/>
    </reaction>
    <physiologicalReaction direction="right-to-left" evidence="15">
        <dbReference type="Rhea" id="RHEA:15763"/>
    </physiologicalReaction>
</comment>
<evidence type="ECO:0000256" key="18">
    <source>
        <dbReference type="RuleBase" id="RU000579"/>
    </source>
</evidence>
<comment type="similarity">
    <text evidence="4 19">Belongs to the homoserine dehydrogenase family.</text>
</comment>
<dbReference type="AlphaFoldDB" id="A0A1T4RNX4"/>
<dbReference type="GO" id="GO:0009088">
    <property type="term" value="P:threonine biosynthetic process"/>
    <property type="evidence" value="ECO:0007669"/>
    <property type="project" value="UniProtKB-UniPathway"/>
</dbReference>
<evidence type="ECO:0000256" key="4">
    <source>
        <dbReference type="ARBA" id="ARBA00006753"/>
    </source>
</evidence>
<dbReference type="InterPro" id="IPR019811">
    <property type="entry name" value="HDH_CS"/>
</dbReference>
<dbReference type="GO" id="GO:0046872">
    <property type="term" value="F:metal ion binding"/>
    <property type="evidence" value="ECO:0007669"/>
    <property type="project" value="UniProtKB-KW"/>
</dbReference>
<evidence type="ECO:0000256" key="15">
    <source>
        <dbReference type="ARBA" id="ARBA00048841"/>
    </source>
</evidence>
<feature type="binding site" evidence="17">
    <location>
        <position position="192"/>
    </location>
    <ligand>
        <name>L-homoserine</name>
        <dbReference type="ChEBI" id="CHEBI:57476"/>
    </ligand>
</feature>
<evidence type="ECO:0000256" key="14">
    <source>
        <dbReference type="ARBA" id="ARBA00023167"/>
    </source>
</evidence>
<dbReference type="Pfam" id="PF00742">
    <property type="entry name" value="Homoserine_dh"/>
    <property type="match status" value="1"/>
</dbReference>
<keyword evidence="7 18" id="KW-0028">Amino-acid biosynthesis</keyword>
<accession>A0A1T4RNX4</accession>
<comment type="cofactor">
    <cofactor evidence="1">
        <name>a metal cation</name>
        <dbReference type="ChEBI" id="CHEBI:25213"/>
    </cofactor>
</comment>
<feature type="binding site" evidence="17">
    <location>
        <position position="107"/>
    </location>
    <ligand>
        <name>NADPH</name>
        <dbReference type="ChEBI" id="CHEBI:57783"/>
    </ligand>
</feature>
<dbReference type="InterPro" id="IPR005106">
    <property type="entry name" value="Asp/hSer_DH_NAD-bd"/>
</dbReference>
<keyword evidence="14 18" id="KW-0486">Methionine biosynthesis</keyword>
<evidence type="ECO:0000256" key="7">
    <source>
        <dbReference type="ARBA" id="ARBA00022605"/>
    </source>
</evidence>
<protein>
    <recommendedName>
        <fullName evidence="6 18">Homoserine dehydrogenase</fullName>
        <ecNumber evidence="5 18">1.1.1.3</ecNumber>
    </recommendedName>
</protein>
<dbReference type="EC" id="1.1.1.3" evidence="5 18"/>
<keyword evidence="9" id="KW-0479">Metal-binding</keyword>
<dbReference type="PANTHER" id="PTHR43331:SF1">
    <property type="entry name" value="HOMOSERINE DEHYDROGENASE"/>
    <property type="match status" value="1"/>
</dbReference>
<comment type="pathway">
    <text evidence="2 18">Amino-acid biosynthesis; L-threonine biosynthesis; L-threonine from L-aspartate: step 3/5.</text>
</comment>
<keyword evidence="22" id="KW-1185">Reference proteome</keyword>
<dbReference type="CDD" id="cd04881">
    <property type="entry name" value="ACT_HSDH-Hom"/>
    <property type="match status" value="1"/>
</dbReference>
<dbReference type="NCBIfam" id="NF004976">
    <property type="entry name" value="PRK06349.1"/>
    <property type="match status" value="1"/>
</dbReference>
<dbReference type="PROSITE" id="PS51671">
    <property type="entry name" value="ACT"/>
    <property type="match status" value="1"/>
</dbReference>
<feature type="domain" description="ACT" evidence="20">
    <location>
        <begin position="352"/>
        <end position="432"/>
    </location>
</feature>
<dbReference type="GO" id="GO:0050661">
    <property type="term" value="F:NADP binding"/>
    <property type="evidence" value="ECO:0007669"/>
    <property type="project" value="InterPro"/>
</dbReference>
<evidence type="ECO:0000256" key="19">
    <source>
        <dbReference type="RuleBase" id="RU004171"/>
    </source>
</evidence>
<dbReference type="InterPro" id="IPR001342">
    <property type="entry name" value="HDH_cat"/>
</dbReference>
<dbReference type="Gene3D" id="3.30.360.10">
    <property type="entry name" value="Dihydrodipicolinate Reductase, domain 2"/>
    <property type="match status" value="1"/>
</dbReference>
<dbReference type="PANTHER" id="PTHR43331">
    <property type="entry name" value="HOMOSERINE DEHYDROGENASE"/>
    <property type="match status" value="1"/>
</dbReference>
<evidence type="ECO:0000256" key="11">
    <source>
        <dbReference type="ARBA" id="ARBA00023002"/>
    </source>
</evidence>
<dbReference type="InterPro" id="IPR016204">
    <property type="entry name" value="HDH"/>
</dbReference>
<evidence type="ECO:0000256" key="10">
    <source>
        <dbReference type="ARBA" id="ARBA00022857"/>
    </source>
</evidence>
<sequence>MQKRAVKIGIIGFGTVGRGVYRILTTNQEKLIQRVGIGLEIAGIAVRDLKKPRQISAPQDLFTADPWQLVNDPGIDIIVEVMGGTELARELVLQALRNGKSVITANKDLIAQHGQELFAEADAARVDLLFEASVGGGIPIIRPLKQCLAANNISQVMGIINGTTNYMLTKMTQEGSDYEEVLREAQAMGYAEADPTADVGGFDAARKLAILASIAFHTRITFDQVYVEGITRISAKDITYAREMGYVIKLLGVAKEHEGRVEVRVHPALVPQYHPLAAVNDAFNAIFVRGDAVGDTMFYGRGAGELPTASAVVADIMDAARNINLGNRGRISCTCYEQKEIIPIQEMEGKYYIRLRVLDKPGVLAAIASVFGQEEVSLRTVIQKETIGDKAELVLVTHYTKEGNVRQALRTIGAMTTVEEIANVIRVEGEEV</sequence>
<dbReference type="PROSITE" id="PS01042">
    <property type="entry name" value="HOMOSER_DHGENASE"/>
    <property type="match status" value="1"/>
</dbReference>
<keyword evidence="11 18" id="KW-0560">Oxidoreductase</keyword>
<dbReference type="GO" id="GO:0004412">
    <property type="term" value="F:homoserine dehydrogenase activity"/>
    <property type="evidence" value="ECO:0007669"/>
    <property type="project" value="UniProtKB-EC"/>
</dbReference>
<dbReference type="SUPFAM" id="SSF51735">
    <property type="entry name" value="NAD(P)-binding Rossmann-fold domains"/>
    <property type="match status" value="1"/>
</dbReference>
<name>A0A1T4RNX4_9FIRM</name>
<dbReference type="Pfam" id="PF03447">
    <property type="entry name" value="NAD_binding_3"/>
    <property type="match status" value="1"/>
</dbReference>
<dbReference type="RefSeq" id="WP_078666211.1">
    <property type="nucleotide sequence ID" value="NZ_FUXM01000033.1"/>
</dbReference>
<dbReference type="UniPathway" id="UPA00050">
    <property type="reaction ID" value="UER00063"/>
</dbReference>
<dbReference type="FunFam" id="3.30.360.10:FF:000005">
    <property type="entry name" value="Homoserine dehydrogenase"/>
    <property type="match status" value="1"/>
</dbReference>
<proteinExistence type="inferred from homology"/>
<dbReference type="SUPFAM" id="SSF55021">
    <property type="entry name" value="ACT-like"/>
    <property type="match status" value="1"/>
</dbReference>
<dbReference type="Pfam" id="PF01842">
    <property type="entry name" value="ACT"/>
    <property type="match status" value="1"/>
</dbReference>
<evidence type="ECO:0000256" key="17">
    <source>
        <dbReference type="PIRSR" id="PIRSR000098-2"/>
    </source>
</evidence>
<dbReference type="GO" id="GO:0009086">
    <property type="term" value="P:methionine biosynthetic process"/>
    <property type="evidence" value="ECO:0007669"/>
    <property type="project" value="UniProtKB-KW"/>
</dbReference>
<dbReference type="InterPro" id="IPR045865">
    <property type="entry name" value="ACT-like_dom_sf"/>
</dbReference>
<evidence type="ECO:0000256" key="1">
    <source>
        <dbReference type="ARBA" id="ARBA00001920"/>
    </source>
</evidence>
<dbReference type="InterPro" id="IPR036291">
    <property type="entry name" value="NAD(P)-bd_dom_sf"/>
</dbReference>
<evidence type="ECO:0000313" key="21">
    <source>
        <dbReference type="EMBL" id="SKA17577.1"/>
    </source>
</evidence>
<dbReference type="Gene3D" id="3.40.50.720">
    <property type="entry name" value="NAD(P)-binding Rossmann-like Domain"/>
    <property type="match status" value="1"/>
</dbReference>
<keyword evidence="10 17" id="KW-0521">NADP</keyword>
<dbReference type="Proteomes" id="UP000189933">
    <property type="component" value="Unassembled WGS sequence"/>
</dbReference>
<dbReference type="SUPFAM" id="SSF55347">
    <property type="entry name" value="Glyceraldehyde-3-phosphate dehydrogenase-like, C-terminal domain"/>
    <property type="match status" value="1"/>
</dbReference>
<evidence type="ECO:0000256" key="8">
    <source>
        <dbReference type="ARBA" id="ARBA00022697"/>
    </source>
</evidence>
<dbReference type="FunFam" id="3.40.50.720:FF:000062">
    <property type="entry name" value="Homoserine dehydrogenase"/>
    <property type="match status" value="1"/>
</dbReference>
<evidence type="ECO:0000256" key="13">
    <source>
        <dbReference type="ARBA" id="ARBA00023053"/>
    </source>
</evidence>
<evidence type="ECO:0000256" key="16">
    <source>
        <dbReference type="PIRSR" id="PIRSR000098-1"/>
    </source>
</evidence>
<dbReference type="Gene3D" id="3.30.70.260">
    <property type="match status" value="1"/>
</dbReference>
<reference evidence="22" key="1">
    <citation type="submission" date="2017-02" db="EMBL/GenBank/DDBJ databases">
        <authorList>
            <person name="Varghese N."/>
            <person name="Submissions S."/>
        </authorList>
    </citation>
    <scope>NUCLEOTIDE SEQUENCE [LARGE SCALE GENOMIC DNA]</scope>
    <source>
        <strain evidence="22">DSM 16521</strain>
    </source>
</reference>
<evidence type="ECO:0000256" key="3">
    <source>
        <dbReference type="ARBA" id="ARBA00005062"/>
    </source>
</evidence>
<feature type="active site" description="Proton donor" evidence="16">
    <location>
        <position position="207"/>
    </location>
</feature>
<dbReference type="UniPathway" id="UPA00051">
    <property type="reaction ID" value="UER00465"/>
</dbReference>
<evidence type="ECO:0000256" key="12">
    <source>
        <dbReference type="ARBA" id="ARBA00023027"/>
    </source>
</evidence>
<gene>
    <name evidence="21" type="ORF">SAMN02745885_02201</name>
</gene>
<evidence type="ECO:0000256" key="9">
    <source>
        <dbReference type="ARBA" id="ARBA00022723"/>
    </source>
</evidence>